<dbReference type="PANTHER" id="PTHR43077:SF8">
    <property type="entry name" value="DOXORUBICIN RESISTANCE ABC TRANSPORTER PERMEASE PROTEIN DRRB"/>
    <property type="match status" value="1"/>
</dbReference>
<feature type="transmembrane region" description="Helical" evidence="7">
    <location>
        <begin position="409"/>
        <end position="428"/>
    </location>
</feature>
<comment type="similarity">
    <text evidence="2">Belongs to the ABC-2 integral membrane protein family.</text>
</comment>
<protein>
    <submittedName>
        <fullName evidence="9">DUF3533 domain-containing protein</fullName>
    </submittedName>
</protein>
<sequence length="444" mass="46554">MVVNTTENSAAAEENVLRSPKFWLAPVILVGIVMGLLAWLYMGWILNPQDNIRNFPIAVVNQDEGATVPASPGSPSPSGEKENLGNTITTALLDNVPKSQVDLKQMDWATAQSEMSKGTVYGAIVIPSNFTTATGELAIAAAKGTPITKPTITVYTNPRAGSIPVALVQGITTPALAAVNTKVAAQLTAETNEQLKSAGAPALSGPGAYVLSEPITVSDVQFHPLPAGTGFGLSAFYYSLLLVLAGFTGATIVNSLVDGMLGYIPSEVGPKVVNRARVGLTRFQLLLVKWACVTFMATAISGLYVGVCTALGMSIPNMLLLWLYGVLAISAIGITAMSVMAAFGGIGLLINLIVFVILDLPSSGGTIPLEAEPRVYSVLSIFEPMRQVFLGVSSIIYFDAQSAAGLGRALLMTVIGLLIGVLFGLFVTRYYDRKGLDRTAAEPA</sequence>
<feature type="transmembrane region" description="Helical" evidence="7">
    <location>
        <begin position="287"/>
        <end position="307"/>
    </location>
</feature>
<dbReference type="Proteomes" id="UP000535543">
    <property type="component" value="Unassembled WGS sequence"/>
</dbReference>
<comment type="caution">
    <text evidence="9">The sequence shown here is derived from an EMBL/GenBank/DDBJ whole genome shotgun (WGS) entry which is preliminary data.</text>
</comment>
<reference evidence="9 10" key="2">
    <citation type="submission" date="2020-06" db="EMBL/GenBank/DDBJ databases">
        <title>Antribacter stalactiti gen. nov., sp. nov., a new member of the family Nacardiaceae isolated from a cave.</title>
        <authorList>
            <person name="Kim I.S."/>
        </authorList>
    </citation>
    <scope>NUCLEOTIDE SEQUENCE [LARGE SCALE GENOMIC DNA]</scope>
    <source>
        <strain evidence="9 10">YC2-7</strain>
    </source>
</reference>
<feature type="transmembrane region" description="Helical" evidence="7">
    <location>
        <begin position="23"/>
        <end position="46"/>
    </location>
</feature>
<evidence type="ECO:0000256" key="6">
    <source>
        <dbReference type="ARBA" id="ARBA00023136"/>
    </source>
</evidence>
<keyword evidence="4 7" id="KW-0812">Transmembrane</keyword>
<evidence type="ECO:0000256" key="7">
    <source>
        <dbReference type="SAM" id="Phobius"/>
    </source>
</evidence>
<evidence type="ECO:0000256" key="3">
    <source>
        <dbReference type="ARBA" id="ARBA00022475"/>
    </source>
</evidence>
<feature type="transmembrane region" description="Helical" evidence="7">
    <location>
        <begin position="343"/>
        <end position="363"/>
    </location>
</feature>
<keyword evidence="6 7" id="KW-0472">Membrane</keyword>
<dbReference type="InterPro" id="IPR022703">
    <property type="entry name" value="DUF3533"/>
</dbReference>
<dbReference type="EMBL" id="VCQU01000005">
    <property type="protein sequence ID" value="NMN96570.1"/>
    <property type="molecule type" value="Genomic_DNA"/>
</dbReference>
<dbReference type="GO" id="GO:0005886">
    <property type="term" value="C:plasma membrane"/>
    <property type="evidence" value="ECO:0007669"/>
    <property type="project" value="UniProtKB-SubCell"/>
</dbReference>
<dbReference type="InterPro" id="IPR051328">
    <property type="entry name" value="T7SS_ABC-Transporter"/>
</dbReference>
<accession>A0A848KK04</accession>
<feature type="transmembrane region" description="Helical" evidence="7">
    <location>
        <begin position="235"/>
        <end position="257"/>
    </location>
</feature>
<evidence type="ECO:0000313" key="9">
    <source>
        <dbReference type="EMBL" id="NMN96570.1"/>
    </source>
</evidence>
<feature type="transmembrane region" description="Helical" evidence="7">
    <location>
        <begin position="319"/>
        <end position="337"/>
    </location>
</feature>
<dbReference type="Gene3D" id="3.40.1710.10">
    <property type="entry name" value="abc type-2 transporter like domain"/>
    <property type="match status" value="1"/>
</dbReference>
<dbReference type="PANTHER" id="PTHR43077">
    <property type="entry name" value="TRANSPORT PERMEASE YVFS-RELATED"/>
    <property type="match status" value="1"/>
</dbReference>
<feature type="domain" description="DUF3533" evidence="8">
    <location>
        <begin position="27"/>
        <end position="410"/>
    </location>
</feature>
<evidence type="ECO:0000256" key="5">
    <source>
        <dbReference type="ARBA" id="ARBA00022989"/>
    </source>
</evidence>
<dbReference type="Pfam" id="PF12051">
    <property type="entry name" value="DUF3533"/>
    <property type="match status" value="1"/>
</dbReference>
<evidence type="ECO:0000256" key="1">
    <source>
        <dbReference type="ARBA" id="ARBA00004651"/>
    </source>
</evidence>
<gene>
    <name evidence="9" type="ORF">FGL95_16135</name>
</gene>
<reference evidence="9 10" key="1">
    <citation type="submission" date="2019-05" db="EMBL/GenBank/DDBJ databases">
        <authorList>
            <person name="Lee S.D."/>
        </authorList>
    </citation>
    <scope>NUCLEOTIDE SEQUENCE [LARGE SCALE GENOMIC DNA]</scope>
    <source>
        <strain evidence="9 10">YC2-7</strain>
    </source>
</reference>
<evidence type="ECO:0000256" key="4">
    <source>
        <dbReference type="ARBA" id="ARBA00022692"/>
    </source>
</evidence>
<comment type="subcellular location">
    <subcellularLocation>
        <location evidence="1">Cell membrane</location>
        <topology evidence="1">Multi-pass membrane protein</topology>
    </subcellularLocation>
</comment>
<evidence type="ECO:0000256" key="2">
    <source>
        <dbReference type="ARBA" id="ARBA00007783"/>
    </source>
</evidence>
<keyword evidence="3" id="KW-1003">Cell membrane</keyword>
<dbReference type="AlphaFoldDB" id="A0A848KK04"/>
<keyword evidence="5 7" id="KW-1133">Transmembrane helix</keyword>
<name>A0A848KK04_9NOCA</name>
<evidence type="ECO:0000259" key="8">
    <source>
        <dbReference type="Pfam" id="PF12051"/>
    </source>
</evidence>
<proteinExistence type="inferred from homology"/>
<keyword evidence="10" id="KW-1185">Reference proteome</keyword>
<organism evidence="9 10">
    <name type="scientific">Antrihabitans stalactiti</name>
    <dbReference type="NCBI Taxonomy" id="2584121"/>
    <lineage>
        <taxon>Bacteria</taxon>
        <taxon>Bacillati</taxon>
        <taxon>Actinomycetota</taxon>
        <taxon>Actinomycetes</taxon>
        <taxon>Mycobacteriales</taxon>
        <taxon>Nocardiaceae</taxon>
        <taxon>Antrihabitans</taxon>
    </lineage>
</organism>
<evidence type="ECO:0000313" key="10">
    <source>
        <dbReference type="Proteomes" id="UP000535543"/>
    </source>
</evidence>